<sequence>FQGIISSLNELLPPASERRQNYSEKEVKKDGKNEKEIHEVPSEHINATMVLFYDALKSIVNRHWKDLSDTERDSFSFAKEWTQTVIESEEVISTLNAQRRNVAVKMQEVSASNADRMAHTAKLRSDLNAIKRQQTRS</sequence>
<proteinExistence type="predicted"/>
<dbReference type="WBParaSite" id="L893_g5958.t1">
    <property type="protein sequence ID" value="L893_g5958.t1"/>
    <property type="gene ID" value="L893_g5958"/>
</dbReference>
<evidence type="ECO:0000313" key="2">
    <source>
        <dbReference type="Proteomes" id="UP000095287"/>
    </source>
</evidence>
<evidence type="ECO:0000256" key="1">
    <source>
        <dbReference type="SAM" id="MobiDB-lite"/>
    </source>
</evidence>
<feature type="region of interest" description="Disordered" evidence="1">
    <location>
        <begin position="15"/>
        <end position="37"/>
    </location>
</feature>
<protein>
    <submittedName>
        <fullName evidence="3">MIP-T3 domain-containing protein</fullName>
    </submittedName>
</protein>
<dbReference type="Proteomes" id="UP000095287">
    <property type="component" value="Unplaced"/>
</dbReference>
<name>A0A1I8AHX2_9BILA</name>
<keyword evidence="2" id="KW-1185">Reference proteome</keyword>
<accession>A0A1I8AHX2</accession>
<dbReference type="AlphaFoldDB" id="A0A1I8AHX2"/>
<feature type="compositionally biased region" description="Basic and acidic residues" evidence="1">
    <location>
        <begin position="16"/>
        <end position="37"/>
    </location>
</feature>
<reference evidence="3" key="1">
    <citation type="submission" date="2016-11" db="UniProtKB">
        <authorList>
            <consortium name="WormBaseParasite"/>
        </authorList>
    </citation>
    <scope>IDENTIFICATION</scope>
</reference>
<evidence type="ECO:0000313" key="3">
    <source>
        <dbReference type="WBParaSite" id="L893_g5958.t1"/>
    </source>
</evidence>
<feature type="region of interest" description="Disordered" evidence="1">
    <location>
        <begin position="117"/>
        <end position="137"/>
    </location>
</feature>
<organism evidence="2 3">
    <name type="scientific">Steinernema glaseri</name>
    <dbReference type="NCBI Taxonomy" id="37863"/>
    <lineage>
        <taxon>Eukaryota</taxon>
        <taxon>Metazoa</taxon>
        <taxon>Ecdysozoa</taxon>
        <taxon>Nematoda</taxon>
        <taxon>Chromadorea</taxon>
        <taxon>Rhabditida</taxon>
        <taxon>Tylenchina</taxon>
        <taxon>Panagrolaimomorpha</taxon>
        <taxon>Strongyloidoidea</taxon>
        <taxon>Steinernematidae</taxon>
        <taxon>Steinernema</taxon>
    </lineage>
</organism>